<name>A0A8X6Y125_9ARAC</name>
<comment type="caution">
    <text evidence="1">The sequence shown here is derived from an EMBL/GenBank/DDBJ whole genome shotgun (WGS) entry which is preliminary data.</text>
</comment>
<sequence>MTPTRLLYFIRRFHKRLELWIVEPIWWTTPNFHPRLPSPQEGIKPTCSAHRNFNFRFDMRATRIGPILFTVSEMVP</sequence>
<evidence type="ECO:0000313" key="1">
    <source>
        <dbReference type="EMBL" id="GFY63713.1"/>
    </source>
</evidence>
<dbReference type="AlphaFoldDB" id="A0A8X6Y125"/>
<dbReference type="EMBL" id="BMAV01014908">
    <property type="protein sequence ID" value="GFY63713.1"/>
    <property type="molecule type" value="Genomic_DNA"/>
</dbReference>
<gene>
    <name evidence="1" type="ORF">TNIN_29491</name>
</gene>
<proteinExistence type="predicted"/>
<organism evidence="1 2">
    <name type="scientific">Trichonephila inaurata madagascariensis</name>
    <dbReference type="NCBI Taxonomy" id="2747483"/>
    <lineage>
        <taxon>Eukaryota</taxon>
        <taxon>Metazoa</taxon>
        <taxon>Ecdysozoa</taxon>
        <taxon>Arthropoda</taxon>
        <taxon>Chelicerata</taxon>
        <taxon>Arachnida</taxon>
        <taxon>Araneae</taxon>
        <taxon>Araneomorphae</taxon>
        <taxon>Entelegynae</taxon>
        <taxon>Araneoidea</taxon>
        <taxon>Nephilidae</taxon>
        <taxon>Trichonephila</taxon>
        <taxon>Trichonephila inaurata</taxon>
    </lineage>
</organism>
<accession>A0A8X6Y125</accession>
<protein>
    <submittedName>
        <fullName evidence="1">Uncharacterized protein</fullName>
    </submittedName>
</protein>
<reference evidence="1" key="1">
    <citation type="submission" date="2020-08" db="EMBL/GenBank/DDBJ databases">
        <title>Multicomponent nature underlies the extraordinary mechanical properties of spider dragline silk.</title>
        <authorList>
            <person name="Kono N."/>
            <person name="Nakamura H."/>
            <person name="Mori M."/>
            <person name="Yoshida Y."/>
            <person name="Ohtoshi R."/>
            <person name="Malay A.D."/>
            <person name="Moran D.A.P."/>
            <person name="Tomita M."/>
            <person name="Numata K."/>
            <person name="Arakawa K."/>
        </authorList>
    </citation>
    <scope>NUCLEOTIDE SEQUENCE</scope>
</reference>
<dbReference type="Proteomes" id="UP000886998">
    <property type="component" value="Unassembled WGS sequence"/>
</dbReference>
<evidence type="ECO:0000313" key="2">
    <source>
        <dbReference type="Proteomes" id="UP000886998"/>
    </source>
</evidence>
<keyword evidence="2" id="KW-1185">Reference proteome</keyword>